<dbReference type="KEGG" id="vta:A1158"/>
<evidence type="ECO:0000256" key="7">
    <source>
        <dbReference type="ARBA" id="ARBA00022982"/>
    </source>
</evidence>
<feature type="disulfide bond" description="Redox-active" evidence="14">
    <location>
        <begin position="107"/>
        <end position="133"/>
    </location>
</feature>
<evidence type="ECO:0000256" key="15">
    <source>
        <dbReference type="SAM" id="Phobius"/>
    </source>
</evidence>
<evidence type="ECO:0000256" key="8">
    <source>
        <dbReference type="ARBA" id="ARBA00022989"/>
    </source>
</evidence>
<dbReference type="Pfam" id="PF02600">
    <property type="entry name" value="DsbB"/>
    <property type="match status" value="1"/>
</dbReference>
<keyword evidence="3 14" id="KW-0813">Transport</keyword>
<evidence type="ECO:0000256" key="1">
    <source>
        <dbReference type="ARBA" id="ARBA00004429"/>
    </source>
</evidence>
<evidence type="ECO:0000256" key="6">
    <source>
        <dbReference type="ARBA" id="ARBA00022692"/>
    </source>
</evidence>
<comment type="subcellular location">
    <subcellularLocation>
        <location evidence="1">Cell inner membrane</location>
        <topology evidence="1">Multi-pass membrane protein</topology>
    </subcellularLocation>
    <subcellularLocation>
        <location evidence="14">Cell membrane</location>
        <topology evidence="14">Multi-pass membrane protein</topology>
    </subcellularLocation>
</comment>
<dbReference type="GO" id="GO:0005886">
    <property type="term" value="C:plasma membrane"/>
    <property type="evidence" value="ECO:0007669"/>
    <property type="project" value="UniProtKB-SubCell"/>
</dbReference>
<evidence type="ECO:0000256" key="11">
    <source>
        <dbReference type="ARBA" id="ARBA00023157"/>
    </source>
</evidence>
<feature type="transmembrane region" description="Helical" evidence="15">
    <location>
        <begin position="15"/>
        <end position="34"/>
    </location>
</feature>
<reference evidence="16 17" key="1">
    <citation type="submission" date="2017-10" db="EMBL/GenBank/DDBJ databases">
        <authorList>
            <person name="Banno H."/>
            <person name="Chua N.-H."/>
        </authorList>
    </citation>
    <scope>NUCLEOTIDE SEQUENCE [LARGE SCALE GENOMIC DNA]</scope>
    <source>
        <strain evidence="16">Vibrio tapetis CECT4600</strain>
    </source>
</reference>
<dbReference type="RefSeq" id="WP_102521851.1">
    <property type="nucleotide sequence ID" value="NZ_LT960611.1"/>
</dbReference>
<keyword evidence="12 14" id="KW-0143">Chaperone</keyword>
<evidence type="ECO:0000313" key="17">
    <source>
        <dbReference type="Proteomes" id="UP000235828"/>
    </source>
</evidence>
<dbReference type="GO" id="GO:0015035">
    <property type="term" value="F:protein-disulfide reductase activity"/>
    <property type="evidence" value="ECO:0007669"/>
    <property type="project" value="UniProtKB-UniRule"/>
</dbReference>
<feature type="topological domain" description="Periplasmic" evidence="14">
    <location>
        <begin position="93"/>
        <end position="147"/>
    </location>
</feature>
<keyword evidence="6 14" id="KW-0812">Transmembrane</keyword>
<comment type="similarity">
    <text evidence="2 14">Belongs to the DsbB family.</text>
</comment>
<keyword evidence="8 14" id="KW-1133">Transmembrane helix</keyword>
<dbReference type="GO" id="GO:0006457">
    <property type="term" value="P:protein folding"/>
    <property type="evidence" value="ECO:0007669"/>
    <property type="project" value="InterPro"/>
</dbReference>
<proteinExistence type="inferred from homology"/>
<evidence type="ECO:0000256" key="4">
    <source>
        <dbReference type="ARBA" id="ARBA00022475"/>
    </source>
</evidence>
<organism evidence="16 17">
    <name type="scientific">Vibrio tapetis subsp. tapetis</name>
    <dbReference type="NCBI Taxonomy" id="1671868"/>
    <lineage>
        <taxon>Bacteria</taxon>
        <taxon>Pseudomonadati</taxon>
        <taxon>Pseudomonadota</taxon>
        <taxon>Gammaproteobacteria</taxon>
        <taxon>Vibrionales</taxon>
        <taxon>Vibrionaceae</taxon>
        <taxon>Vibrio</taxon>
    </lineage>
</organism>
<dbReference type="GO" id="GO:0009055">
    <property type="term" value="F:electron transfer activity"/>
    <property type="evidence" value="ECO:0007669"/>
    <property type="project" value="UniProtKB-UniRule"/>
</dbReference>
<evidence type="ECO:0000256" key="10">
    <source>
        <dbReference type="ARBA" id="ARBA00023136"/>
    </source>
</evidence>
<dbReference type="OrthoDB" id="3711263at2"/>
<name>A0A2N8ZB70_9VIBR</name>
<dbReference type="AlphaFoldDB" id="A0A2N8ZB70"/>
<keyword evidence="11 14" id="KW-1015">Disulfide bond</keyword>
<feature type="disulfide bond" description="Redox-active" evidence="14">
    <location>
        <begin position="43"/>
        <end position="46"/>
    </location>
</feature>
<evidence type="ECO:0000256" key="12">
    <source>
        <dbReference type="ARBA" id="ARBA00023186"/>
    </source>
</evidence>
<dbReference type="InterPro" id="IPR023380">
    <property type="entry name" value="DsbB-like_sf"/>
</dbReference>
<dbReference type="InterPro" id="IPR050183">
    <property type="entry name" value="DsbB"/>
</dbReference>
<dbReference type="Gene3D" id="1.20.1550.10">
    <property type="entry name" value="DsbB-like"/>
    <property type="match status" value="1"/>
</dbReference>
<dbReference type="InterPro" id="IPR003752">
    <property type="entry name" value="DiS_bond_form_DsbB/BdbC"/>
</dbReference>
<feature type="topological domain" description="Periplasmic" evidence="14">
    <location>
        <begin position="34"/>
        <end position="51"/>
    </location>
</feature>
<keyword evidence="5" id="KW-0997">Cell inner membrane</keyword>
<dbReference type="InterPro" id="IPR022920">
    <property type="entry name" value="Disulphide_bond_form_DsbB"/>
</dbReference>
<keyword evidence="7 14" id="KW-0249">Electron transport</keyword>
<keyword evidence="4 14" id="KW-1003">Cell membrane</keyword>
<protein>
    <recommendedName>
        <fullName evidence="14">Disulfide bond formation protein B</fullName>
    </recommendedName>
    <alternativeName>
        <fullName evidence="14">Disulfide oxidoreductase</fullName>
    </alternativeName>
</protein>
<evidence type="ECO:0000256" key="2">
    <source>
        <dbReference type="ARBA" id="ARBA00008823"/>
    </source>
</evidence>
<evidence type="ECO:0000256" key="13">
    <source>
        <dbReference type="ARBA" id="ARBA00023284"/>
    </source>
</evidence>
<evidence type="ECO:0000256" key="3">
    <source>
        <dbReference type="ARBA" id="ARBA00022448"/>
    </source>
</evidence>
<dbReference type="NCBIfam" id="NF002485">
    <property type="entry name" value="PRK01749.1"/>
    <property type="match status" value="1"/>
</dbReference>
<dbReference type="GO" id="GO:0016853">
    <property type="term" value="F:isomerase activity"/>
    <property type="evidence" value="ECO:0007669"/>
    <property type="project" value="UniProtKB-KW"/>
</dbReference>
<keyword evidence="9 14" id="KW-0560">Oxidoreductase</keyword>
<comment type="function">
    <text evidence="14">Required for disulfide bond formation in some periplasmic proteins. Acts by oxidizing the DsbA protein.</text>
</comment>
<evidence type="ECO:0000256" key="14">
    <source>
        <dbReference type="HAMAP-Rule" id="MF_00286"/>
    </source>
</evidence>
<comment type="caution">
    <text evidence="14">Lacks conserved residue(s) required for the propagation of feature annotation.</text>
</comment>
<dbReference type="SUPFAM" id="SSF158442">
    <property type="entry name" value="DsbB-like"/>
    <property type="match status" value="1"/>
</dbReference>
<keyword evidence="16" id="KW-0413">Isomerase</keyword>
<sequence>MSFLYPIKQFSESRISWLLLLLSILAFELSALYFQHVMMLAPCVMCIYERVAMFGVSGAALIGLLNPKNAIVRWLGFAAWGASGYKGLELSMQHVDYQFNPSPFATCDIFVSFPDWAPLHKWFPNIFNAYGDCSKVVWQFLGLSMPQWLVIIFAGILVALAIVVIAQLSKPKSQFR</sequence>
<dbReference type="PANTHER" id="PTHR36570:SF2">
    <property type="entry name" value="DISULFIDE BOND FORMATION PROTEIN B"/>
    <property type="match status" value="1"/>
</dbReference>
<keyword evidence="10 14" id="KW-0472">Membrane</keyword>
<evidence type="ECO:0000256" key="5">
    <source>
        <dbReference type="ARBA" id="ARBA00022519"/>
    </source>
</evidence>
<keyword evidence="13 14" id="KW-0676">Redox-active center</keyword>
<dbReference type="Proteomes" id="UP000235828">
    <property type="component" value="Chromosome A"/>
</dbReference>
<feature type="topological domain" description="Cytoplasmic" evidence="14">
    <location>
        <begin position="167"/>
        <end position="176"/>
    </location>
</feature>
<gene>
    <name evidence="14 16" type="primary">dsbB</name>
    <name evidence="16" type="ORF">VTAP4600_A1158</name>
</gene>
<feature type="topological domain" description="Cytoplasmic" evidence="14">
    <location>
        <begin position="1"/>
        <end position="16"/>
    </location>
</feature>
<accession>A0A2N8ZB70</accession>
<feature type="transmembrane region" description="Helical" evidence="15">
    <location>
        <begin position="46"/>
        <end position="65"/>
    </location>
</feature>
<evidence type="ECO:0000256" key="9">
    <source>
        <dbReference type="ARBA" id="ARBA00023002"/>
    </source>
</evidence>
<dbReference type="EMBL" id="LT960611">
    <property type="protein sequence ID" value="SON49137.1"/>
    <property type="molecule type" value="Genomic_DNA"/>
</dbReference>
<dbReference type="HAMAP" id="MF_00286">
    <property type="entry name" value="DsbB"/>
    <property type="match status" value="1"/>
</dbReference>
<feature type="transmembrane region" description="Helical" evidence="15">
    <location>
        <begin position="148"/>
        <end position="168"/>
    </location>
</feature>
<keyword evidence="17" id="KW-1185">Reference proteome</keyword>
<evidence type="ECO:0000313" key="16">
    <source>
        <dbReference type="EMBL" id="SON49137.1"/>
    </source>
</evidence>
<dbReference type="PANTHER" id="PTHR36570">
    <property type="entry name" value="DISULFIDE BOND FORMATION PROTEIN B"/>
    <property type="match status" value="1"/>
</dbReference>